<sequence>MALTLTYRTRMQGRRRVTPVVLNPGDDMKFEIDLLRDLLIYVEENAVDPWSDLVEVSLEGWTPKEITYHVILAEEAGLIKAWLSEIPDAENPINILVSFSIQRLTFNGHELLGSIREPKHWQLIKKGAKSAGIGTVGALGSYIQAYVKAEINKRFGLDIS</sequence>
<dbReference type="AlphaFoldDB" id="A0A502BNF9"/>
<name>A0A502BNF9_9HYPH</name>
<evidence type="ECO:0000313" key="2">
    <source>
        <dbReference type="Proteomes" id="UP000315388"/>
    </source>
</evidence>
<gene>
    <name evidence="1" type="ORF">FHY56_10710</name>
</gene>
<proteinExistence type="predicted"/>
<keyword evidence="2" id="KW-1185">Reference proteome</keyword>
<dbReference type="Pfam" id="PF10711">
    <property type="entry name" value="DUF2513"/>
    <property type="match status" value="1"/>
</dbReference>
<dbReference type="Proteomes" id="UP000315388">
    <property type="component" value="Unassembled WGS sequence"/>
</dbReference>
<dbReference type="InterPro" id="IPR019650">
    <property type="entry name" value="DUF2513"/>
</dbReference>
<evidence type="ECO:0000313" key="1">
    <source>
        <dbReference type="EMBL" id="TPF75181.1"/>
    </source>
</evidence>
<dbReference type="EMBL" id="VEWJ01000006">
    <property type="protein sequence ID" value="TPF75181.1"/>
    <property type="molecule type" value="Genomic_DNA"/>
</dbReference>
<organism evidence="1 2">
    <name type="scientific">Brucella gallinifaecis</name>
    <dbReference type="NCBI Taxonomy" id="215590"/>
    <lineage>
        <taxon>Bacteria</taxon>
        <taxon>Pseudomonadati</taxon>
        <taxon>Pseudomonadota</taxon>
        <taxon>Alphaproteobacteria</taxon>
        <taxon>Hyphomicrobiales</taxon>
        <taxon>Brucellaceae</taxon>
        <taxon>Brucella/Ochrobactrum group</taxon>
        <taxon>Brucella</taxon>
    </lineage>
</organism>
<comment type="caution">
    <text evidence="1">The sequence shown here is derived from an EMBL/GenBank/DDBJ whole genome shotgun (WGS) entry which is preliminary data.</text>
</comment>
<reference evidence="1 2" key="1">
    <citation type="journal article" date="2003" name="Int. J. Syst. Evol. Microbiol.">
        <title>Towards a standardized format for the description of a novel species (of an established genus): Ochrobactrum gallinifaecis sp. nov.</title>
        <authorList>
            <person name="Kampfer P."/>
            <person name="Buczolits S."/>
            <person name="Albrecht A."/>
            <person name="Busse H.J."/>
            <person name="Stackebrandt E."/>
        </authorList>
    </citation>
    <scope>NUCLEOTIDE SEQUENCE [LARGE SCALE GENOMIC DNA]</scope>
    <source>
        <strain evidence="1 2">ISO 196</strain>
    </source>
</reference>
<accession>A0A502BNF9</accession>
<protein>
    <submittedName>
        <fullName evidence="1">DUF2513 domain-containing protein</fullName>
    </submittedName>
</protein>